<feature type="compositionally biased region" description="Basic and acidic residues" evidence="1">
    <location>
        <begin position="489"/>
        <end position="498"/>
    </location>
</feature>
<evidence type="ECO:0000313" key="2">
    <source>
        <dbReference type="Proteomes" id="UP000515135"/>
    </source>
</evidence>
<feature type="compositionally biased region" description="Basic and acidic residues" evidence="1">
    <location>
        <begin position="539"/>
        <end position="567"/>
    </location>
</feature>
<feature type="compositionally biased region" description="Basic and acidic residues" evidence="1">
    <location>
        <begin position="506"/>
        <end position="527"/>
    </location>
</feature>
<proteinExistence type="predicted"/>
<dbReference type="RefSeq" id="XP_019619923.1">
    <property type="nucleotide sequence ID" value="XM_019764364.1"/>
</dbReference>
<evidence type="ECO:0000256" key="1">
    <source>
        <dbReference type="SAM" id="MobiDB-lite"/>
    </source>
</evidence>
<dbReference type="SUPFAM" id="SSF53098">
    <property type="entry name" value="Ribonuclease H-like"/>
    <property type="match status" value="1"/>
</dbReference>
<dbReference type="Proteomes" id="UP000515135">
    <property type="component" value="Unplaced"/>
</dbReference>
<feature type="region of interest" description="Disordered" evidence="1">
    <location>
        <begin position="667"/>
        <end position="736"/>
    </location>
</feature>
<feature type="compositionally biased region" description="Polar residues" evidence="1">
    <location>
        <begin position="670"/>
        <end position="681"/>
    </location>
</feature>
<feature type="compositionally biased region" description="Basic and acidic residues" evidence="1">
    <location>
        <begin position="383"/>
        <end position="406"/>
    </location>
</feature>
<feature type="compositionally biased region" description="Basic and acidic residues" evidence="1">
    <location>
        <begin position="325"/>
        <end position="335"/>
    </location>
</feature>
<reference evidence="3" key="1">
    <citation type="submission" date="2025-08" db="UniProtKB">
        <authorList>
            <consortium name="RefSeq"/>
        </authorList>
    </citation>
    <scope>IDENTIFICATION</scope>
    <source>
        <tissue evidence="3">Gonad</tissue>
    </source>
</reference>
<feature type="region of interest" description="Disordered" evidence="1">
    <location>
        <begin position="250"/>
        <end position="653"/>
    </location>
</feature>
<keyword evidence="2" id="KW-1185">Reference proteome</keyword>
<dbReference type="InterPro" id="IPR012337">
    <property type="entry name" value="RNaseH-like_sf"/>
</dbReference>
<feature type="compositionally biased region" description="Basic and acidic residues" evidence="1">
    <location>
        <begin position="707"/>
        <end position="729"/>
    </location>
</feature>
<feature type="compositionally biased region" description="Basic and acidic residues" evidence="1">
    <location>
        <begin position="296"/>
        <end position="318"/>
    </location>
</feature>
<sequence>MDSEAAEMDDLRPLLLFFDCEAARGNVFRDDIIEIAVKCQPDLHSTAEFDSLIHTSQRICSFGQENGLTARALKGQPKFPEVLDRLLVWCDGVVEQVNRQTNYKHYPGRHRAMVDVQLLIKIFYETPLHQFLSTLPIFSTEEWKVFYETKKEIMRDKREFGDKLWFLHEVHQKFVIRSLVKHGLNYEGLKDFYQQCRSVQHFKQEMRELMDTHVKSFSIKRIAEHFSRENLPQLGTIPKTQVTTTLVPREGRSTIFDNDEGHTEHRNTGMSFSKIKKELEKSTGSVRGRGARRKHAFVDRSQAEEGRRFEGSCKDSHQGRRRSFKEKTSEKVDKKNKAHSRPGQKYTTSTSQHETKRSPEDKGERSSTWPPVFTYAQVLTEGKSQREGGGKGKSAPKDSTGKESKTKSVHKTQKPVRQYKSEHDTRYGTEEQAVGFKTKDNRKEDFCTPHPNEAEHSGNRKSAPKDSTGKESKTKSVHKIQKEVVQQYKSEHDMKNGTEEQAVGFKTKDNRKEDICKSHLNEVDRQHAGNRRRQNHWPDLFKQRPKRENQRHQNERKDLRDSEESRAKGSPSSLEEKGQNQCPDHFKQRPKRENQHHQNERKELRDSEESIAKGSPSSLEVKCRCGLQEKLPRSNFRKQNTNQRPRKQKNFAEKKCFCGLPHVEEDIPKSNKSSQVASSGKISEDSARGHLRSRPSSAKYGVLSTQDGRKKRDGPKDERKTDKPKKDAQEEGLDVSIEELLPYKNDAYKYLFTPVTNMDSSTAEEYDKLIVMYNQEYFQQKKGD</sequence>
<dbReference type="InterPro" id="IPR036397">
    <property type="entry name" value="RNaseH_sf"/>
</dbReference>
<dbReference type="OrthoDB" id="5971833at2759"/>
<feature type="compositionally biased region" description="Basic and acidic residues" evidence="1">
    <location>
        <begin position="419"/>
        <end position="429"/>
    </location>
</feature>
<protein>
    <submittedName>
        <fullName evidence="3">Uncharacterized protein LOC109466634</fullName>
    </submittedName>
</protein>
<dbReference type="AlphaFoldDB" id="A0A6P4Y642"/>
<dbReference type="KEGG" id="bbel:109466634"/>
<name>A0A6P4Y642_BRABE</name>
<feature type="compositionally biased region" description="Basic and acidic residues" evidence="1">
    <location>
        <begin position="437"/>
        <end position="474"/>
    </location>
</feature>
<evidence type="ECO:0000313" key="3">
    <source>
        <dbReference type="RefSeq" id="XP_019619923.1"/>
    </source>
</evidence>
<feature type="compositionally biased region" description="Basic and acidic residues" evidence="1">
    <location>
        <begin position="353"/>
        <end position="365"/>
    </location>
</feature>
<organism evidence="2 3">
    <name type="scientific">Branchiostoma belcheri</name>
    <name type="common">Amphioxus</name>
    <dbReference type="NCBI Taxonomy" id="7741"/>
    <lineage>
        <taxon>Eukaryota</taxon>
        <taxon>Metazoa</taxon>
        <taxon>Chordata</taxon>
        <taxon>Cephalochordata</taxon>
        <taxon>Leptocardii</taxon>
        <taxon>Amphioxiformes</taxon>
        <taxon>Branchiostomatidae</taxon>
        <taxon>Branchiostoma</taxon>
    </lineage>
</organism>
<dbReference type="GeneID" id="109466634"/>
<feature type="compositionally biased region" description="Basic and acidic residues" evidence="1">
    <location>
        <begin position="574"/>
        <end position="611"/>
    </location>
</feature>
<dbReference type="GO" id="GO:0003676">
    <property type="term" value="F:nucleic acid binding"/>
    <property type="evidence" value="ECO:0007669"/>
    <property type="project" value="InterPro"/>
</dbReference>
<gene>
    <name evidence="3" type="primary">LOC109466634</name>
</gene>
<dbReference type="Gene3D" id="3.30.420.10">
    <property type="entry name" value="Ribonuclease H-like superfamily/Ribonuclease H"/>
    <property type="match status" value="1"/>
</dbReference>
<accession>A0A6P4Y642</accession>